<evidence type="ECO:0000256" key="1">
    <source>
        <dbReference type="SAM" id="Phobius"/>
    </source>
</evidence>
<proteinExistence type="predicted"/>
<name>A0A6C0KAM1_9ZZZZ</name>
<keyword evidence="1" id="KW-0472">Membrane</keyword>
<dbReference type="EMBL" id="MN740827">
    <property type="protein sequence ID" value="QHU13880.1"/>
    <property type="molecule type" value="Genomic_DNA"/>
</dbReference>
<dbReference type="AlphaFoldDB" id="A0A6C0KAM1"/>
<feature type="transmembrane region" description="Helical" evidence="1">
    <location>
        <begin position="57"/>
        <end position="76"/>
    </location>
</feature>
<accession>A0A6C0KAM1</accession>
<sequence>MKLTLIGIAGIYCLMSIALYFSTRRGFNMSNPLKKSRFSSSTKNNSEKQELTSEENLLFFFVCGILLTDVFFRAIGVKFLEKDLTL</sequence>
<reference evidence="2" key="1">
    <citation type="journal article" date="2020" name="Nature">
        <title>Giant virus diversity and host interactions through global metagenomics.</title>
        <authorList>
            <person name="Schulz F."/>
            <person name="Roux S."/>
            <person name="Paez-Espino D."/>
            <person name="Jungbluth S."/>
            <person name="Walsh D.A."/>
            <person name="Denef V.J."/>
            <person name="McMahon K.D."/>
            <person name="Konstantinidis K.T."/>
            <person name="Eloe-Fadrosh E.A."/>
            <person name="Kyrpides N.C."/>
            <person name="Woyke T."/>
        </authorList>
    </citation>
    <scope>NUCLEOTIDE SEQUENCE</scope>
    <source>
        <strain evidence="2">GVMAG-S-1101182-85</strain>
    </source>
</reference>
<evidence type="ECO:0000313" key="2">
    <source>
        <dbReference type="EMBL" id="QHU13880.1"/>
    </source>
</evidence>
<keyword evidence="1" id="KW-1133">Transmembrane helix</keyword>
<protein>
    <submittedName>
        <fullName evidence="2">Uncharacterized protein</fullName>
    </submittedName>
</protein>
<keyword evidence="1" id="KW-0812">Transmembrane</keyword>
<organism evidence="2">
    <name type="scientific">viral metagenome</name>
    <dbReference type="NCBI Taxonomy" id="1070528"/>
    <lineage>
        <taxon>unclassified sequences</taxon>
        <taxon>metagenomes</taxon>
        <taxon>organismal metagenomes</taxon>
    </lineage>
</organism>
<feature type="transmembrane region" description="Helical" evidence="1">
    <location>
        <begin position="6"/>
        <end position="27"/>
    </location>
</feature>